<dbReference type="PANTHER" id="PTHR44591">
    <property type="entry name" value="STRESS RESPONSE REGULATOR PROTEIN 1"/>
    <property type="match status" value="1"/>
</dbReference>
<evidence type="ECO:0000256" key="1">
    <source>
        <dbReference type="ARBA" id="ARBA00022553"/>
    </source>
</evidence>
<dbReference type="Proteomes" id="UP001265315">
    <property type="component" value="Unassembled WGS sequence"/>
</dbReference>
<evidence type="ECO:0000259" key="3">
    <source>
        <dbReference type="PROSITE" id="PS50110"/>
    </source>
</evidence>
<dbReference type="InterPro" id="IPR001789">
    <property type="entry name" value="Sig_transdc_resp-reg_receiver"/>
</dbReference>
<comment type="caution">
    <text evidence="4">The sequence shown here is derived from an EMBL/GenBank/DDBJ whole genome shotgun (WGS) entry which is preliminary data.</text>
</comment>
<evidence type="ECO:0000313" key="5">
    <source>
        <dbReference type="Proteomes" id="UP001265315"/>
    </source>
</evidence>
<gene>
    <name evidence="4" type="ORF">J2W61_005197</name>
</gene>
<reference evidence="4" key="1">
    <citation type="submission" date="2023-07" db="EMBL/GenBank/DDBJ databases">
        <title>Sorghum-associated microbial communities from plants grown in Nebraska, USA.</title>
        <authorList>
            <person name="Schachtman D."/>
        </authorList>
    </citation>
    <scope>NUCLEOTIDE SEQUENCE</scope>
    <source>
        <strain evidence="4">1457</strain>
    </source>
</reference>
<name>A0AAW8M1Y0_AGRTU</name>
<dbReference type="GO" id="GO:0000160">
    <property type="term" value="P:phosphorelay signal transduction system"/>
    <property type="evidence" value="ECO:0007669"/>
    <property type="project" value="InterPro"/>
</dbReference>
<feature type="domain" description="Response regulatory" evidence="3">
    <location>
        <begin position="6"/>
        <end position="120"/>
    </location>
</feature>
<dbReference type="SUPFAM" id="SSF52172">
    <property type="entry name" value="CheY-like"/>
    <property type="match status" value="2"/>
</dbReference>
<dbReference type="CDD" id="cd17569">
    <property type="entry name" value="REC_HupR-like"/>
    <property type="match status" value="1"/>
</dbReference>
<dbReference type="PROSITE" id="PS50110">
    <property type="entry name" value="RESPONSE_REGULATORY"/>
    <property type="match status" value="2"/>
</dbReference>
<dbReference type="SMART" id="SM00448">
    <property type="entry name" value="REC"/>
    <property type="match status" value="1"/>
</dbReference>
<evidence type="ECO:0000256" key="2">
    <source>
        <dbReference type="PROSITE-ProRule" id="PRU00169"/>
    </source>
</evidence>
<feature type="modified residue" description="4-aspartylphosphate" evidence="2">
    <location>
        <position position="54"/>
    </location>
</feature>
<proteinExistence type="predicted"/>
<feature type="domain" description="Response regulatory" evidence="3">
    <location>
        <begin position="150"/>
        <end position="264"/>
    </location>
</feature>
<dbReference type="RefSeq" id="WP_111794422.1">
    <property type="nucleotide sequence ID" value="NZ_JAGIPM010000010.1"/>
</dbReference>
<keyword evidence="1 2" id="KW-0597">Phosphoprotein</keyword>
<accession>A0AAW8M1Y0</accession>
<evidence type="ECO:0000313" key="4">
    <source>
        <dbReference type="EMBL" id="MDR6705322.1"/>
    </source>
</evidence>
<dbReference type="Gene3D" id="3.40.50.2300">
    <property type="match status" value="2"/>
</dbReference>
<organism evidence="4 5">
    <name type="scientific">Agrobacterium tumefaciens</name>
    <dbReference type="NCBI Taxonomy" id="358"/>
    <lineage>
        <taxon>Bacteria</taxon>
        <taxon>Pseudomonadati</taxon>
        <taxon>Pseudomonadota</taxon>
        <taxon>Alphaproteobacteria</taxon>
        <taxon>Hyphomicrobiales</taxon>
        <taxon>Rhizobiaceae</taxon>
        <taxon>Rhizobium/Agrobacterium group</taxon>
        <taxon>Agrobacterium</taxon>
        <taxon>Agrobacterium tumefaciens complex</taxon>
    </lineage>
</organism>
<dbReference type="InterPro" id="IPR011006">
    <property type="entry name" value="CheY-like_superfamily"/>
</dbReference>
<dbReference type="GO" id="GO:0003677">
    <property type="term" value="F:DNA binding"/>
    <property type="evidence" value="ECO:0007669"/>
    <property type="project" value="UniProtKB-KW"/>
</dbReference>
<dbReference type="EMBL" id="JAVDSW010000009">
    <property type="protein sequence ID" value="MDR6705322.1"/>
    <property type="molecule type" value="Genomic_DNA"/>
</dbReference>
<comment type="caution">
    <text evidence="2">Lacks conserved residue(s) required for the propagation of feature annotation.</text>
</comment>
<dbReference type="Pfam" id="PF00072">
    <property type="entry name" value="Response_reg"/>
    <property type="match status" value="1"/>
</dbReference>
<dbReference type="InterPro" id="IPR050595">
    <property type="entry name" value="Bact_response_regulator"/>
</dbReference>
<protein>
    <submittedName>
        <fullName evidence="4">DNA-binding NtrC family response regulator</fullName>
    </submittedName>
</protein>
<dbReference type="PANTHER" id="PTHR44591:SF19">
    <property type="entry name" value="TWO-COMPONENT RESPONSE REGULATOR-RELATED"/>
    <property type="match status" value="1"/>
</dbReference>
<keyword evidence="4" id="KW-0238">DNA-binding</keyword>
<dbReference type="AlphaFoldDB" id="A0AAW8M1Y0"/>
<sequence>MNDKPVLLFVDDEERIVKLLKIMFRSEYEVYTATSAREALAVLETITVDVLISDQRMPEITGIQLLSQVRERWPETVRLLLTGYSDLVAIVGAVNEGEVYRFINKPWNQAELRAVIAEAVDSAQSARTIRQTVAPIWGDDTNTPFSVASQLLAIEGCDADRQEVVEMFSYDYRVHAARTLKEAIDILTHEQIGVIVSNAEVDGVDITDVLAEIGRIDPAITMVVMTEKPSSETIINLINSGRIYRFAMQPLSPNLFRLAVHAAMREHHRRLADPRVVKRRMLLEASKDSESDGMYNSLVQNLRRFTEVSRATAE</sequence>